<proteinExistence type="predicted"/>
<gene>
    <name evidence="1" type="ORF">PRLR5076_31900</name>
</gene>
<comment type="caution">
    <text evidence="1">The sequence shown here is derived from an EMBL/GenBank/DDBJ whole genome shotgun (WGS) entry which is preliminary data.</text>
</comment>
<protein>
    <submittedName>
        <fullName evidence="1">Uncharacterized protein</fullName>
    </submittedName>
</protein>
<dbReference type="AlphaFoldDB" id="A0A9R1CD45"/>
<dbReference type="Proteomes" id="UP000825483">
    <property type="component" value="Unassembled WGS sequence"/>
</dbReference>
<name>A0A9R1CD45_9BACT</name>
<keyword evidence="2" id="KW-1185">Reference proteome</keyword>
<reference evidence="1" key="1">
    <citation type="journal article" date="2022" name="Int. J. Syst. Evol. Microbiol.">
        <title>Prevotella lacticifex sp. nov., isolated from the rumen of cows.</title>
        <authorList>
            <person name="Shinkai T."/>
            <person name="Ikeyama N."/>
            <person name="Kumagai M."/>
            <person name="Ohmori H."/>
            <person name="Sakamoto M."/>
            <person name="Ohkuma M."/>
            <person name="Mitsumori M."/>
        </authorList>
    </citation>
    <scope>NUCLEOTIDE SEQUENCE</scope>
    <source>
        <strain evidence="1">R5076</strain>
    </source>
</reference>
<dbReference type="EMBL" id="BPUB01000005">
    <property type="protein sequence ID" value="GJG60339.1"/>
    <property type="molecule type" value="Genomic_DNA"/>
</dbReference>
<evidence type="ECO:0000313" key="2">
    <source>
        <dbReference type="Proteomes" id="UP000825483"/>
    </source>
</evidence>
<sequence>MPSILTRRVEEDIPDDLNPHDLDEFMSSFDDYEQHVLKARNGICEEITQAWLEEQAKKGA</sequence>
<evidence type="ECO:0000313" key="1">
    <source>
        <dbReference type="EMBL" id="GJG60339.1"/>
    </source>
</evidence>
<accession>A0A9R1CD45</accession>
<organism evidence="1 2">
    <name type="scientific">Prevotella lacticifex</name>
    <dbReference type="NCBI Taxonomy" id="2854755"/>
    <lineage>
        <taxon>Bacteria</taxon>
        <taxon>Pseudomonadati</taxon>
        <taxon>Bacteroidota</taxon>
        <taxon>Bacteroidia</taxon>
        <taxon>Bacteroidales</taxon>
        <taxon>Prevotellaceae</taxon>
        <taxon>Prevotella</taxon>
    </lineage>
</organism>